<sequence length="45" mass="5238">MAALRRKKAFFVKRVRKWRNGKADYAKWGAAYTPTPKRVNGTRGK</sequence>
<name>A0A2Z4YRP4_RHILE</name>
<dbReference type="EMBL" id="CP030762">
    <property type="protein sequence ID" value="AXA43796.1"/>
    <property type="molecule type" value="Genomic_DNA"/>
</dbReference>
<keyword evidence="1" id="KW-0614">Plasmid</keyword>
<proteinExistence type="predicted"/>
<dbReference type="Proteomes" id="UP000251166">
    <property type="component" value="Plasmid unnamed2"/>
</dbReference>
<geneLocation type="plasmid" evidence="1 2">
    <name>unnamed2</name>
</geneLocation>
<organism evidence="1 2">
    <name type="scientific">Rhizobium leguminosarum</name>
    <dbReference type="NCBI Taxonomy" id="384"/>
    <lineage>
        <taxon>Bacteria</taxon>
        <taxon>Pseudomonadati</taxon>
        <taxon>Pseudomonadota</taxon>
        <taxon>Alphaproteobacteria</taxon>
        <taxon>Hyphomicrobiales</taxon>
        <taxon>Rhizobiaceae</taxon>
        <taxon>Rhizobium/Agrobacterium group</taxon>
        <taxon>Rhizobium</taxon>
    </lineage>
</organism>
<reference evidence="1 2" key="1">
    <citation type="submission" date="2018-07" db="EMBL/GenBank/DDBJ databases">
        <title>Rhizobium leguminosarum strain:ATCC 14479 Genome sequencing and assembly.</title>
        <authorList>
            <person name="Chakraborty R."/>
        </authorList>
    </citation>
    <scope>NUCLEOTIDE SEQUENCE [LARGE SCALE GENOMIC DNA]</scope>
    <source>
        <strain evidence="1 2">ATCC 14479</strain>
        <plasmid evidence="2">Plasmid unnamed2</plasmid>
    </source>
</reference>
<evidence type="ECO:0000313" key="1">
    <source>
        <dbReference type="EMBL" id="AXA43796.1"/>
    </source>
</evidence>
<accession>A0A2Z4YRP4</accession>
<protein>
    <submittedName>
        <fullName evidence="1">Uncharacterized protein</fullName>
    </submittedName>
</protein>
<gene>
    <name evidence="1" type="ORF">DLJ82_7551</name>
</gene>
<evidence type="ECO:0000313" key="2">
    <source>
        <dbReference type="Proteomes" id="UP000251166"/>
    </source>
</evidence>
<dbReference type="AlphaFoldDB" id="A0A2Z4YRP4"/>